<organism evidence="2 3">
    <name type="scientific">Chitinophaga pollutisoli</name>
    <dbReference type="NCBI Taxonomy" id="3133966"/>
    <lineage>
        <taxon>Bacteria</taxon>
        <taxon>Pseudomonadati</taxon>
        <taxon>Bacteroidota</taxon>
        <taxon>Chitinophagia</taxon>
        <taxon>Chitinophagales</taxon>
        <taxon>Chitinophagaceae</taxon>
        <taxon>Chitinophaga</taxon>
    </lineage>
</organism>
<dbReference type="RefSeq" id="WP_341836065.1">
    <property type="nucleotide sequence ID" value="NZ_CP149822.1"/>
</dbReference>
<protein>
    <submittedName>
        <fullName evidence="2">Uncharacterized protein</fullName>
    </submittedName>
</protein>
<accession>A0ABZ2YPS7</accession>
<feature type="transmembrane region" description="Helical" evidence="1">
    <location>
        <begin position="20"/>
        <end position="38"/>
    </location>
</feature>
<dbReference type="EMBL" id="CP149822">
    <property type="protein sequence ID" value="WZN41210.1"/>
    <property type="molecule type" value="Genomic_DNA"/>
</dbReference>
<evidence type="ECO:0000256" key="1">
    <source>
        <dbReference type="SAM" id="Phobius"/>
    </source>
</evidence>
<keyword evidence="3" id="KW-1185">Reference proteome</keyword>
<reference evidence="3" key="1">
    <citation type="submission" date="2024-03" db="EMBL/GenBank/DDBJ databases">
        <title>Chitinophaga horti sp. nov., isolated from garden soil.</title>
        <authorList>
            <person name="Lee D.S."/>
            <person name="Han D.M."/>
            <person name="Baek J.H."/>
            <person name="Choi D.G."/>
            <person name="Jeon J.H."/>
            <person name="Jeon C.O."/>
        </authorList>
    </citation>
    <scope>NUCLEOTIDE SEQUENCE [LARGE SCALE GENOMIC DNA]</scope>
    <source>
        <strain evidence="3">GPA1</strain>
    </source>
</reference>
<evidence type="ECO:0000313" key="3">
    <source>
        <dbReference type="Proteomes" id="UP001485459"/>
    </source>
</evidence>
<keyword evidence="1" id="KW-0812">Transmembrane</keyword>
<evidence type="ECO:0000313" key="2">
    <source>
        <dbReference type="EMBL" id="WZN41210.1"/>
    </source>
</evidence>
<sequence length="42" mass="5251">MMEDHSNEKAPLFRRWRTWYLLVIGWLAALIVFFYLFTKHYS</sequence>
<proteinExistence type="predicted"/>
<gene>
    <name evidence="2" type="ORF">WJU16_24915</name>
</gene>
<name>A0ABZ2YPS7_9BACT</name>
<keyword evidence="1" id="KW-1133">Transmembrane helix</keyword>
<keyword evidence="1" id="KW-0472">Membrane</keyword>
<dbReference type="Proteomes" id="UP001485459">
    <property type="component" value="Chromosome"/>
</dbReference>